<accession>A0A367ES94</accession>
<proteinExistence type="predicted"/>
<evidence type="ECO:0000313" key="1">
    <source>
        <dbReference type="EMBL" id="RCG20988.1"/>
    </source>
</evidence>
<dbReference type="Proteomes" id="UP000253094">
    <property type="component" value="Unassembled WGS sequence"/>
</dbReference>
<organism evidence="1 2">
    <name type="scientific">Sphaerisporangium album</name>
    <dbReference type="NCBI Taxonomy" id="509200"/>
    <lineage>
        <taxon>Bacteria</taxon>
        <taxon>Bacillati</taxon>
        <taxon>Actinomycetota</taxon>
        <taxon>Actinomycetes</taxon>
        <taxon>Streptosporangiales</taxon>
        <taxon>Streptosporangiaceae</taxon>
        <taxon>Sphaerisporangium</taxon>
    </lineage>
</organism>
<keyword evidence="2" id="KW-1185">Reference proteome</keyword>
<reference evidence="1 2" key="1">
    <citation type="submission" date="2018-06" db="EMBL/GenBank/DDBJ databases">
        <title>Sphaerisporangium craniellae sp. nov., isolated from a marine sponge in the South China Sea.</title>
        <authorList>
            <person name="Li L."/>
        </authorList>
    </citation>
    <scope>NUCLEOTIDE SEQUENCE [LARGE SCALE GENOMIC DNA]</scope>
    <source>
        <strain evidence="1 2">CCTCC AA 208026</strain>
    </source>
</reference>
<gene>
    <name evidence="1" type="ORF">DQ384_36960</name>
</gene>
<dbReference type="AlphaFoldDB" id="A0A367ES94"/>
<dbReference type="EMBL" id="QOIL01000031">
    <property type="protein sequence ID" value="RCG20988.1"/>
    <property type="molecule type" value="Genomic_DNA"/>
</dbReference>
<name>A0A367ES94_9ACTN</name>
<comment type="caution">
    <text evidence="1">The sequence shown here is derived from an EMBL/GenBank/DDBJ whole genome shotgun (WGS) entry which is preliminary data.</text>
</comment>
<sequence length="350" mass="36538">MLAAGLTAAGTSAHAATPNRWGFAVVNVTSGVPDLNHQAGSWPAGPTVTVSPGGVGQVYVRFPNIGIPSGGVVHVTAMSDSAQWCQVQKWTMVGADEVVAVQCYKYGGTPLFTPFSIVFSESTGLLPAPKAFGYVHWKPAGGGIGSQYNSAGAVNTVTPLGVGVWSVRLPGLGSTGLAGNIQVTSVDPVNPARCKASDWTPTSAEQKVTVRCHNATNAPFNAGWNLTYQRERAITGAGIPPKNFAYTFDNVPANPGPYMPVPPAVNYNSQPPFTNDILGAGVGLRLVTFHGVGVLQDDVQVTAYGTGPEYCNLLTTWATFGGDALVRDVACYNATTRVNQPSFVTYVSAF</sequence>
<evidence type="ECO:0000313" key="2">
    <source>
        <dbReference type="Proteomes" id="UP000253094"/>
    </source>
</evidence>
<protein>
    <submittedName>
        <fullName evidence="1">Uncharacterized protein</fullName>
    </submittedName>
</protein>